<dbReference type="GO" id="GO:0005506">
    <property type="term" value="F:iron ion binding"/>
    <property type="evidence" value="ECO:0007669"/>
    <property type="project" value="InterPro"/>
</dbReference>
<proteinExistence type="inferred from homology"/>
<organism evidence="8 9">
    <name type="scientific">Romeriopsis navalis LEGE 11480</name>
    <dbReference type="NCBI Taxonomy" id="2777977"/>
    <lineage>
        <taxon>Bacteria</taxon>
        <taxon>Bacillati</taxon>
        <taxon>Cyanobacteriota</taxon>
        <taxon>Cyanophyceae</taxon>
        <taxon>Leptolyngbyales</taxon>
        <taxon>Leptolyngbyaceae</taxon>
        <taxon>Romeriopsis</taxon>
        <taxon>Romeriopsis navalis</taxon>
    </lineage>
</organism>
<dbReference type="GO" id="GO:0016705">
    <property type="term" value="F:oxidoreductase activity, acting on paired donors, with incorporation or reduction of molecular oxygen"/>
    <property type="evidence" value="ECO:0007669"/>
    <property type="project" value="InterPro"/>
</dbReference>
<dbReference type="PANTHER" id="PTHR46696">
    <property type="entry name" value="P450, PUTATIVE (EUROFUNG)-RELATED"/>
    <property type="match status" value="1"/>
</dbReference>
<dbReference type="EMBL" id="JADEXQ010000010">
    <property type="protein sequence ID" value="MBE9029053.1"/>
    <property type="molecule type" value="Genomic_DNA"/>
</dbReference>
<dbReference type="CDD" id="cd20625">
    <property type="entry name" value="CYP164-like"/>
    <property type="match status" value="1"/>
</dbReference>
<keyword evidence="2 7" id="KW-0349">Heme</keyword>
<evidence type="ECO:0000256" key="2">
    <source>
        <dbReference type="ARBA" id="ARBA00022617"/>
    </source>
</evidence>
<dbReference type="GO" id="GO:0004497">
    <property type="term" value="F:monooxygenase activity"/>
    <property type="evidence" value="ECO:0007669"/>
    <property type="project" value="UniProtKB-KW"/>
</dbReference>
<evidence type="ECO:0000256" key="7">
    <source>
        <dbReference type="RuleBase" id="RU000461"/>
    </source>
</evidence>
<dbReference type="PROSITE" id="PS00086">
    <property type="entry name" value="CYTOCHROME_P450"/>
    <property type="match status" value="1"/>
</dbReference>
<evidence type="ECO:0000313" key="9">
    <source>
        <dbReference type="Proteomes" id="UP000625316"/>
    </source>
</evidence>
<dbReference type="InterPro" id="IPR002397">
    <property type="entry name" value="Cyt_P450_B"/>
</dbReference>
<accession>A0A928VI58</accession>
<keyword evidence="5 7" id="KW-0408">Iron</keyword>
<dbReference type="SUPFAM" id="SSF48264">
    <property type="entry name" value="Cytochrome P450"/>
    <property type="match status" value="1"/>
</dbReference>
<dbReference type="FunFam" id="1.10.630.10:FF:000018">
    <property type="entry name" value="Cytochrome P450 monooxygenase"/>
    <property type="match status" value="1"/>
</dbReference>
<evidence type="ECO:0000256" key="1">
    <source>
        <dbReference type="ARBA" id="ARBA00010617"/>
    </source>
</evidence>
<reference evidence="8" key="1">
    <citation type="submission" date="2020-10" db="EMBL/GenBank/DDBJ databases">
        <authorList>
            <person name="Castelo-Branco R."/>
            <person name="Eusebio N."/>
            <person name="Adriana R."/>
            <person name="Vieira A."/>
            <person name="Brugerolle De Fraissinette N."/>
            <person name="Rezende De Castro R."/>
            <person name="Schneider M.P."/>
            <person name="Vasconcelos V."/>
            <person name="Leao P.N."/>
        </authorList>
    </citation>
    <scope>NUCLEOTIDE SEQUENCE</scope>
    <source>
        <strain evidence="8">LEGE 11480</strain>
    </source>
</reference>
<dbReference type="AlphaFoldDB" id="A0A928VI58"/>
<protein>
    <submittedName>
        <fullName evidence="8">Cytochrome P450</fullName>
    </submittedName>
</protein>
<name>A0A928VI58_9CYAN</name>
<evidence type="ECO:0000256" key="6">
    <source>
        <dbReference type="ARBA" id="ARBA00023033"/>
    </source>
</evidence>
<keyword evidence="4 7" id="KW-0560">Oxidoreductase</keyword>
<keyword evidence="9" id="KW-1185">Reference proteome</keyword>
<keyword evidence="3 7" id="KW-0479">Metal-binding</keyword>
<dbReference type="Pfam" id="PF00067">
    <property type="entry name" value="p450"/>
    <property type="match status" value="1"/>
</dbReference>
<dbReference type="InterPro" id="IPR001128">
    <property type="entry name" value="Cyt_P450"/>
</dbReference>
<comment type="similarity">
    <text evidence="1 7">Belongs to the cytochrome P450 family.</text>
</comment>
<dbReference type="PANTHER" id="PTHR46696:SF1">
    <property type="entry name" value="CYTOCHROME P450 YJIB-RELATED"/>
    <property type="match status" value="1"/>
</dbReference>
<dbReference type="PRINTS" id="PR00385">
    <property type="entry name" value="P450"/>
</dbReference>
<dbReference type="RefSeq" id="WP_264323874.1">
    <property type="nucleotide sequence ID" value="NZ_JADEXQ010000010.1"/>
</dbReference>
<dbReference type="Gene3D" id="1.10.630.10">
    <property type="entry name" value="Cytochrome P450"/>
    <property type="match status" value="1"/>
</dbReference>
<dbReference type="PRINTS" id="PR00359">
    <property type="entry name" value="BP450"/>
</dbReference>
<dbReference type="InterPro" id="IPR017972">
    <property type="entry name" value="Cyt_P450_CS"/>
</dbReference>
<evidence type="ECO:0000256" key="5">
    <source>
        <dbReference type="ARBA" id="ARBA00023004"/>
    </source>
</evidence>
<evidence type="ECO:0000256" key="4">
    <source>
        <dbReference type="ARBA" id="ARBA00023002"/>
    </source>
</evidence>
<evidence type="ECO:0000256" key="3">
    <source>
        <dbReference type="ARBA" id="ARBA00022723"/>
    </source>
</evidence>
<comment type="caution">
    <text evidence="8">The sequence shown here is derived from an EMBL/GenBank/DDBJ whole genome shotgun (WGS) entry which is preliminary data.</text>
</comment>
<evidence type="ECO:0000313" key="8">
    <source>
        <dbReference type="EMBL" id="MBE9029053.1"/>
    </source>
</evidence>
<keyword evidence="6 7" id="KW-0503">Monooxygenase</keyword>
<dbReference type="Proteomes" id="UP000625316">
    <property type="component" value="Unassembled WGS sequence"/>
</dbReference>
<sequence>MTTTETVKFNPFSPEFHSDPYPIYARLQAEDPIHWSFLQAWIITRYADAAQILKDSRFQVDDLPERLQQKNRFLKQGDLNPLSQTIAKWLFFLDTPDHNRLRSLVAKVFSPGSIEAMRPTIQVLVNDLIDQVIDRGEMDVMSDFAAPLPAMTITSILGVPKEDFHKLVRWSHELFFVFDQPMSIEGYQRQNAMAIEAREYLSDLIVKQEEQPTDGLISQLIAARDQGKKLSHDEILGFCIMLFIVGQETTKSLIGNGILALLQHPESINFVRDNPNQIKPVVEELLRYDSPVQVLARLAAEDVEIGDKTIRSGDKVIVCLGAANRDPAQFAHPDQLDWDRQHTNLPFGGGMHYCLGAALARMQGQLAIQTLVRRLHRFSFNANQLDWRESITLRGLSRLPIEFQAIDS</sequence>
<gene>
    <name evidence="8" type="ORF">IQ266_04670</name>
</gene>
<dbReference type="InterPro" id="IPR036396">
    <property type="entry name" value="Cyt_P450_sf"/>
</dbReference>
<dbReference type="GO" id="GO:0020037">
    <property type="term" value="F:heme binding"/>
    <property type="evidence" value="ECO:0007669"/>
    <property type="project" value="InterPro"/>
</dbReference>